<accession>E2AFB2</accession>
<feature type="region of interest" description="Disordered" evidence="1">
    <location>
        <begin position="25"/>
        <end position="52"/>
    </location>
</feature>
<dbReference type="Proteomes" id="UP000000311">
    <property type="component" value="Unassembled WGS sequence"/>
</dbReference>
<keyword evidence="3" id="KW-1185">Reference proteome</keyword>
<proteinExistence type="predicted"/>
<name>E2AFB2_CAMFO</name>
<protein>
    <submittedName>
        <fullName evidence="2">Uncharacterized protein</fullName>
    </submittedName>
</protein>
<gene>
    <name evidence="2" type="ORF">EAG_07303</name>
</gene>
<dbReference type="InParanoid" id="E2AFB2"/>
<dbReference type="AlphaFoldDB" id="E2AFB2"/>
<sequence length="272" mass="30418">MTAWTLIDPVVGEVLHRDGREIKRDVGDRGRRRRRRGRSIGRSRQTSPVSTALDTQGIAARGIVASRVYTVDARTIGRGAVSSSRTVPVEGREPRERAVTCHSLLDADDGTTRDALRQGCQNIGRFPLQSCRQDLQLLNSLGQVPGFWYLFPEERKTDSCLSRPTITTSLDNALKITKHPQDYMYTVPELFEATFPSTLTCASTTSRSIERGSSRSRLRFSRGYGNAMADLSHKDDGDGRAYPQHGNCIDGVSSLRFLDNQPQRRHNTIRNK</sequence>
<feature type="compositionally biased region" description="Basic residues" evidence="1">
    <location>
        <begin position="30"/>
        <end position="41"/>
    </location>
</feature>
<organism evidence="3">
    <name type="scientific">Camponotus floridanus</name>
    <name type="common">Florida carpenter ant</name>
    <dbReference type="NCBI Taxonomy" id="104421"/>
    <lineage>
        <taxon>Eukaryota</taxon>
        <taxon>Metazoa</taxon>
        <taxon>Ecdysozoa</taxon>
        <taxon>Arthropoda</taxon>
        <taxon>Hexapoda</taxon>
        <taxon>Insecta</taxon>
        <taxon>Pterygota</taxon>
        <taxon>Neoptera</taxon>
        <taxon>Endopterygota</taxon>
        <taxon>Hymenoptera</taxon>
        <taxon>Apocrita</taxon>
        <taxon>Aculeata</taxon>
        <taxon>Formicoidea</taxon>
        <taxon>Formicidae</taxon>
        <taxon>Formicinae</taxon>
        <taxon>Camponotus</taxon>
    </lineage>
</organism>
<dbReference type="EMBL" id="GL439108">
    <property type="protein sequence ID" value="EFN67805.1"/>
    <property type="molecule type" value="Genomic_DNA"/>
</dbReference>
<reference evidence="2 3" key="1">
    <citation type="journal article" date="2010" name="Science">
        <title>Genomic comparison of the ants Camponotus floridanus and Harpegnathos saltator.</title>
        <authorList>
            <person name="Bonasio R."/>
            <person name="Zhang G."/>
            <person name="Ye C."/>
            <person name="Mutti N.S."/>
            <person name="Fang X."/>
            <person name="Qin N."/>
            <person name="Donahue G."/>
            <person name="Yang P."/>
            <person name="Li Q."/>
            <person name="Li C."/>
            <person name="Zhang P."/>
            <person name="Huang Z."/>
            <person name="Berger S.L."/>
            <person name="Reinberg D."/>
            <person name="Wang J."/>
            <person name="Liebig J."/>
        </authorList>
    </citation>
    <scope>NUCLEOTIDE SEQUENCE [LARGE SCALE GENOMIC DNA]</scope>
    <source>
        <strain evidence="3">C129</strain>
    </source>
</reference>
<evidence type="ECO:0000256" key="1">
    <source>
        <dbReference type="SAM" id="MobiDB-lite"/>
    </source>
</evidence>
<evidence type="ECO:0000313" key="3">
    <source>
        <dbReference type="Proteomes" id="UP000000311"/>
    </source>
</evidence>
<evidence type="ECO:0000313" key="2">
    <source>
        <dbReference type="EMBL" id="EFN67805.1"/>
    </source>
</evidence>